<dbReference type="GO" id="GO:0006355">
    <property type="term" value="P:regulation of DNA-templated transcription"/>
    <property type="evidence" value="ECO:0007669"/>
    <property type="project" value="InterPro"/>
</dbReference>
<evidence type="ECO:0000256" key="1">
    <source>
        <dbReference type="ARBA" id="ARBA00004123"/>
    </source>
</evidence>
<sequence length="485" mass="54410">VDEGSVADEPSDQSQTTDENSEVGSIEDKELVGEGNADLLKSWVVNTIPFVLKNLKLTSKGSSLTDSEMIKCIEEKFQVQTEILKFFAVQGLFSASLGTEVTSFELQEKFKWPKTAISTSLRNECIEQLQLLLEDAQKDEALHVSGVKSNDLGFYFMRFINTVCNIPSVSLFRTLSSNDDNAFKKTLATESALFQEERKIGTGLDSTKMHVIRYLLIQLLLQVLLHPEEFWEAAIDVIICCKKTFPSIAQCDNSSAPESVEGGTEESDEDGSDEPNEDGSLESIDVLVQTFLSVLPHVSGPVCFAIEQVFRVFSDEITETGLLDMLRVVKIDLKGSRRQTDSDDDEDEARVDIEDDDEMEDADVGNVDDAPDEMDEEMEDDSADEVDEDQDDLEETVDNKAKDGDEAEATKGGEDSDDSDGMDDDAMFRIDPYIARIFKERNNLPGSETQQSQLMRFKLRVLTLLEIYLQRNPEEKNWCWMCMLS</sequence>
<feature type="compositionally biased region" description="Acidic residues" evidence="3">
    <location>
        <begin position="369"/>
        <end position="396"/>
    </location>
</feature>
<accession>A0A453N6Z0</accession>
<feature type="region of interest" description="Disordered" evidence="3">
    <location>
        <begin position="252"/>
        <end position="279"/>
    </location>
</feature>
<keyword evidence="2" id="KW-0539">Nucleus</keyword>
<feature type="compositionally biased region" description="Acidic residues" evidence="3">
    <location>
        <begin position="342"/>
        <end position="363"/>
    </location>
</feature>
<dbReference type="EnsemblPlants" id="AET6Gv20265900.4">
    <property type="protein sequence ID" value="AET6Gv20265900.4"/>
    <property type="gene ID" value="AET6Gv20265900"/>
</dbReference>
<feature type="compositionally biased region" description="Basic and acidic residues" evidence="3">
    <location>
        <begin position="397"/>
        <end position="414"/>
    </location>
</feature>
<evidence type="ECO:0000313" key="4">
    <source>
        <dbReference type="EnsemblPlants" id="AET6Gv20265900.4"/>
    </source>
</evidence>
<feature type="compositionally biased region" description="Acidic residues" evidence="3">
    <location>
        <begin position="415"/>
        <end position="425"/>
    </location>
</feature>
<reference evidence="4" key="5">
    <citation type="journal article" date="2021" name="G3 (Bethesda)">
        <title>Aegilops tauschii genome assembly Aet v5.0 features greater sequence contiguity and improved annotation.</title>
        <authorList>
            <person name="Wang L."/>
            <person name="Zhu T."/>
            <person name="Rodriguez J.C."/>
            <person name="Deal K.R."/>
            <person name="Dubcovsky J."/>
            <person name="McGuire P.E."/>
            <person name="Lux T."/>
            <person name="Spannagl M."/>
            <person name="Mayer K.F.X."/>
            <person name="Baldrich P."/>
            <person name="Meyers B.C."/>
            <person name="Huo N."/>
            <person name="Gu Y.Q."/>
            <person name="Zhou H."/>
            <person name="Devos K.M."/>
            <person name="Bennetzen J.L."/>
            <person name="Unver T."/>
            <person name="Budak H."/>
            <person name="Gulick P.J."/>
            <person name="Galiba G."/>
            <person name="Kalapos B."/>
            <person name="Nelson D.R."/>
            <person name="Li P."/>
            <person name="You F.M."/>
            <person name="Luo M.C."/>
            <person name="Dvorak J."/>
        </authorList>
    </citation>
    <scope>NUCLEOTIDE SEQUENCE [LARGE SCALE GENOMIC DNA]</scope>
    <source>
        <strain evidence="4">cv. AL8/78</strain>
    </source>
</reference>
<dbReference type="AlphaFoldDB" id="A0A453N6Z0"/>
<dbReference type="InterPro" id="IPR007015">
    <property type="entry name" value="DNA_pol_V/MYBBP1A"/>
</dbReference>
<feature type="compositionally biased region" description="Acidic residues" evidence="3">
    <location>
        <begin position="263"/>
        <end position="279"/>
    </location>
</feature>
<dbReference type="Proteomes" id="UP000015105">
    <property type="component" value="Chromosome 6D"/>
</dbReference>
<name>A0A453N6Z0_AEGTS</name>
<dbReference type="GO" id="GO:0005730">
    <property type="term" value="C:nucleolus"/>
    <property type="evidence" value="ECO:0007669"/>
    <property type="project" value="InterPro"/>
</dbReference>
<dbReference type="Pfam" id="PF04931">
    <property type="entry name" value="DNA_pol_phi"/>
    <property type="match status" value="1"/>
</dbReference>
<keyword evidence="5" id="KW-1185">Reference proteome</keyword>
<evidence type="ECO:0000313" key="5">
    <source>
        <dbReference type="Proteomes" id="UP000015105"/>
    </source>
</evidence>
<evidence type="ECO:0000256" key="2">
    <source>
        <dbReference type="ARBA" id="ARBA00023242"/>
    </source>
</evidence>
<reference evidence="5" key="1">
    <citation type="journal article" date="2014" name="Science">
        <title>Ancient hybridizations among the ancestral genomes of bread wheat.</title>
        <authorList>
            <consortium name="International Wheat Genome Sequencing Consortium,"/>
            <person name="Marcussen T."/>
            <person name="Sandve S.R."/>
            <person name="Heier L."/>
            <person name="Spannagl M."/>
            <person name="Pfeifer M."/>
            <person name="Jakobsen K.S."/>
            <person name="Wulff B.B."/>
            <person name="Steuernagel B."/>
            <person name="Mayer K.F."/>
            <person name="Olsen O.A."/>
        </authorList>
    </citation>
    <scope>NUCLEOTIDE SEQUENCE [LARGE SCALE GENOMIC DNA]</scope>
    <source>
        <strain evidence="5">cv. AL8/78</strain>
    </source>
</reference>
<reference evidence="5" key="2">
    <citation type="journal article" date="2017" name="Nat. Plants">
        <title>The Aegilops tauschii genome reveals multiple impacts of transposons.</title>
        <authorList>
            <person name="Zhao G."/>
            <person name="Zou C."/>
            <person name="Li K."/>
            <person name="Wang K."/>
            <person name="Li T."/>
            <person name="Gao L."/>
            <person name="Zhang X."/>
            <person name="Wang H."/>
            <person name="Yang Z."/>
            <person name="Liu X."/>
            <person name="Jiang W."/>
            <person name="Mao L."/>
            <person name="Kong X."/>
            <person name="Jiao Y."/>
            <person name="Jia J."/>
        </authorList>
    </citation>
    <scope>NUCLEOTIDE SEQUENCE [LARGE SCALE GENOMIC DNA]</scope>
    <source>
        <strain evidence="5">cv. AL8/78</strain>
    </source>
</reference>
<comment type="subcellular location">
    <subcellularLocation>
        <location evidence="1">Nucleus</location>
    </subcellularLocation>
</comment>
<protein>
    <submittedName>
        <fullName evidence="4">Uncharacterized protein</fullName>
    </submittedName>
</protein>
<reference evidence="4" key="3">
    <citation type="journal article" date="2017" name="Nature">
        <title>Genome sequence of the progenitor of the wheat D genome Aegilops tauschii.</title>
        <authorList>
            <person name="Luo M.C."/>
            <person name="Gu Y.Q."/>
            <person name="Puiu D."/>
            <person name="Wang H."/>
            <person name="Twardziok S.O."/>
            <person name="Deal K.R."/>
            <person name="Huo N."/>
            <person name="Zhu T."/>
            <person name="Wang L."/>
            <person name="Wang Y."/>
            <person name="McGuire P.E."/>
            <person name="Liu S."/>
            <person name="Long H."/>
            <person name="Ramasamy R.K."/>
            <person name="Rodriguez J.C."/>
            <person name="Van S.L."/>
            <person name="Yuan L."/>
            <person name="Wang Z."/>
            <person name="Xia Z."/>
            <person name="Xiao L."/>
            <person name="Anderson O.D."/>
            <person name="Ouyang S."/>
            <person name="Liang Y."/>
            <person name="Zimin A.V."/>
            <person name="Pertea G."/>
            <person name="Qi P."/>
            <person name="Bennetzen J.L."/>
            <person name="Dai X."/>
            <person name="Dawson M.W."/>
            <person name="Muller H.G."/>
            <person name="Kugler K."/>
            <person name="Rivarola-Duarte L."/>
            <person name="Spannagl M."/>
            <person name="Mayer K.F.X."/>
            <person name="Lu F.H."/>
            <person name="Bevan M.W."/>
            <person name="Leroy P."/>
            <person name="Li P."/>
            <person name="You F.M."/>
            <person name="Sun Q."/>
            <person name="Liu Z."/>
            <person name="Lyons E."/>
            <person name="Wicker T."/>
            <person name="Salzberg S.L."/>
            <person name="Devos K.M."/>
            <person name="Dvorak J."/>
        </authorList>
    </citation>
    <scope>NUCLEOTIDE SEQUENCE [LARGE SCALE GENOMIC DNA]</scope>
    <source>
        <strain evidence="4">cv. AL8/78</strain>
    </source>
</reference>
<organism evidence="4 5">
    <name type="scientific">Aegilops tauschii subsp. strangulata</name>
    <name type="common">Goatgrass</name>
    <dbReference type="NCBI Taxonomy" id="200361"/>
    <lineage>
        <taxon>Eukaryota</taxon>
        <taxon>Viridiplantae</taxon>
        <taxon>Streptophyta</taxon>
        <taxon>Embryophyta</taxon>
        <taxon>Tracheophyta</taxon>
        <taxon>Spermatophyta</taxon>
        <taxon>Magnoliopsida</taxon>
        <taxon>Liliopsida</taxon>
        <taxon>Poales</taxon>
        <taxon>Poaceae</taxon>
        <taxon>BOP clade</taxon>
        <taxon>Pooideae</taxon>
        <taxon>Triticodae</taxon>
        <taxon>Triticeae</taxon>
        <taxon>Triticinae</taxon>
        <taxon>Aegilops</taxon>
    </lineage>
</organism>
<dbReference type="GO" id="GO:0003677">
    <property type="term" value="F:DNA binding"/>
    <property type="evidence" value="ECO:0007669"/>
    <property type="project" value="InterPro"/>
</dbReference>
<dbReference type="PANTHER" id="PTHR13213:SF2">
    <property type="entry name" value="MYB-BINDING PROTEIN 1A"/>
    <property type="match status" value="1"/>
</dbReference>
<proteinExistence type="predicted"/>
<dbReference type="PANTHER" id="PTHR13213">
    <property type="entry name" value="MYB-BINDING PROTEIN 1A FAMILY MEMBER"/>
    <property type="match status" value="1"/>
</dbReference>
<feature type="region of interest" description="Disordered" evidence="3">
    <location>
        <begin position="336"/>
        <end position="425"/>
    </location>
</feature>
<feature type="region of interest" description="Disordered" evidence="3">
    <location>
        <begin position="1"/>
        <end position="24"/>
    </location>
</feature>
<feature type="compositionally biased region" description="Acidic residues" evidence="3">
    <location>
        <begin position="1"/>
        <end position="11"/>
    </location>
</feature>
<reference evidence="4" key="4">
    <citation type="submission" date="2019-03" db="UniProtKB">
        <authorList>
            <consortium name="EnsemblPlants"/>
        </authorList>
    </citation>
    <scope>IDENTIFICATION</scope>
</reference>
<evidence type="ECO:0000256" key="3">
    <source>
        <dbReference type="SAM" id="MobiDB-lite"/>
    </source>
</evidence>
<dbReference type="Gramene" id="AET6Gv20265900.4">
    <property type="protein sequence ID" value="AET6Gv20265900.4"/>
    <property type="gene ID" value="AET6Gv20265900"/>
</dbReference>